<keyword evidence="2" id="KW-0472">Membrane</keyword>
<evidence type="ECO:0000313" key="3">
    <source>
        <dbReference type="EMBL" id="OHF01149.1"/>
    </source>
</evidence>
<sequence>MADQIQHRLHTEGPQEQPGLEAAQSRYSTAPIPYDPSEFQTPLEKSTWTTMTQAYHPAYAHAGGTPPPPPQPETLQRRRVLGLTVPIFWGLVIALVVILAGGIAGGVAGGLAAQKADSLAVSDNDSSSTASATAGSQSASTITGAQSSALTATSSSSTSRSIPTGIRAAPTDGGCPYINTTTYTPTDGSGNAMKVSSGSGSGSAQLFRQLCEVNYPSGAAYGNPALYDIMKVYVSTFEECMALCAAYNQAYGSNLANGDVKSGGYCRSVAMIKLPGEYCYLKNGTGKMDTQGHPKDFVSAVVISGLPDA</sequence>
<evidence type="ECO:0000313" key="4">
    <source>
        <dbReference type="Proteomes" id="UP000176998"/>
    </source>
</evidence>
<gene>
    <name evidence="3" type="ORF">CORC01_03463</name>
</gene>
<dbReference type="GeneID" id="34556623"/>
<dbReference type="AlphaFoldDB" id="A0A1G4BI88"/>
<evidence type="ECO:0008006" key="5">
    <source>
        <dbReference type="Google" id="ProtNLM"/>
    </source>
</evidence>
<reference evidence="3 4" key="1">
    <citation type="submission" date="2016-09" db="EMBL/GenBank/DDBJ databases">
        <authorList>
            <person name="Capua I."/>
            <person name="De Benedictis P."/>
            <person name="Joannis T."/>
            <person name="Lombin L.H."/>
            <person name="Cattoli G."/>
        </authorList>
    </citation>
    <scope>NUCLEOTIDE SEQUENCE [LARGE SCALE GENOMIC DNA]</scope>
    <source>
        <strain evidence="3 4">IMI 309357</strain>
    </source>
</reference>
<keyword evidence="2" id="KW-0812">Transmembrane</keyword>
<protein>
    <recommendedName>
        <fullName evidence="5">WSC domain-containing protein</fullName>
    </recommendedName>
</protein>
<keyword evidence="4" id="KW-1185">Reference proteome</keyword>
<keyword evidence="2" id="KW-1133">Transmembrane helix</keyword>
<organism evidence="3 4">
    <name type="scientific">Colletotrichum orchidophilum</name>
    <dbReference type="NCBI Taxonomy" id="1209926"/>
    <lineage>
        <taxon>Eukaryota</taxon>
        <taxon>Fungi</taxon>
        <taxon>Dikarya</taxon>
        <taxon>Ascomycota</taxon>
        <taxon>Pezizomycotina</taxon>
        <taxon>Sordariomycetes</taxon>
        <taxon>Hypocreomycetidae</taxon>
        <taxon>Glomerellales</taxon>
        <taxon>Glomerellaceae</taxon>
        <taxon>Colletotrichum</taxon>
    </lineage>
</organism>
<dbReference type="OrthoDB" id="4826557at2759"/>
<feature type="compositionally biased region" description="Low complexity" evidence="1">
    <location>
        <begin position="150"/>
        <end position="161"/>
    </location>
</feature>
<comment type="caution">
    <text evidence="3">The sequence shown here is derived from an EMBL/GenBank/DDBJ whole genome shotgun (WGS) entry which is preliminary data.</text>
</comment>
<evidence type="ECO:0000256" key="2">
    <source>
        <dbReference type="SAM" id="Phobius"/>
    </source>
</evidence>
<feature type="transmembrane region" description="Helical" evidence="2">
    <location>
        <begin position="87"/>
        <end position="112"/>
    </location>
</feature>
<feature type="region of interest" description="Disordered" evidence="1">
    <location>
        <begin position="1"/>
        <end position="24"/>
    </location>
</feature>
<feature type="region of interest" description="Disordered" evidence="1">
    <location>
        <begin position="150"/>
        <end position="173"/>
    </location>
</feature>
<accession>A0A1G4BI88</accession>
<dbReference type="Proteomes" id="UP000176998">
    <property type="component" value="Unassembled WGS sequence"/>
</dbReference>
<name>A0A1G4BI88_9PEZI</name>
<feature type="compositionally biased region" description="Basic and acidic residues" evidence="1">
    <location>
        <begin position="1"/>
        <end position="13"/>
    </location>
</feature>
<evidence type="ECO:0000256" key="1">
    <source>
        <dbReference type="SAM" id="MobiDB-lite"/>
    </source>
</evidence>
<proteinExistence type="predicted"/>
<dbReference type="RefSeq" id="XP_022478291.1">
    <property type="nucleotide sequence ID" value="XM_022615113.1"/>
</dbReference>
<dbReference type="EMBL" id="MJBS01000021">
    <property type="protein sequence ID" value="OHF01149.1"/>
    <property type="molecule type" value="Genomic_DNA"/>
</dbReference>
<dbReference type="STRING" id="1209926.A0A1G4BI88"/>